<evidence type="ECO:0000256" key="1">
    <source>
        <dbReference type="SAM" id="MobiDB-lite"/>
    </source>
</evidence>
<proteinExistence type="predicted"/>
<feature type="domain" description="Kinesin-like KIF1-type" evidence="2">
    <location>
        <begin position="1"/>
        <end position="46"/>
    </location>
</feature>
<dbReference type="Proteomes" id="UP000663848">
    <property type="component" value="Unassembled WGS sequence"/>
</dbReference>
<name>A0A822CWN8_9BILA</name>
<accession>A0A822CWN8</accession>
<feature type="non-terminal residue" evidence="3">
    <location>
        <position position="46"/>
    </location>
</feature>
<reference evidence="3" key="1">
    <citation type="submission" date="2021-02" db="EMBL/GenBank/DDBJ databases">
        <authorList>
            <person name="Nowell W R."/>
        </authorList>
    </citation>
    <scope>NUCLEOTIDE SEQUENCE</scope>
</reference>
<comment type="caution">
    <text evidence="3">The sequence shown here is derived from an EMBL/GenBank/DDBJ whole genome shotgun (WGS) entry which is preliminary data.</text>
</comment>
<dbReference type="EMBL" id="CAJOBR010053002">
    <property type="protein sequence ID" value="CAF5055400.1"/>
    <property type="molecule type" value="Genomic_DNA"/>
</dbReference>
<dbReference type="AlphaFoldDB" id="A0A822CWN8"/>
<dbReference type="Pfam" id="PF12423">
    <property type="entry name" value="KIF1B"/>
    <property type="match status" value="1"/>
</dbReference>
<organism evidence="3 4">
    <name type="scientific">Rotaria socialis</name>
    <dbReference type="NCBI Taxonomy" id="392032"/>
    <lineage>
        <taxon>Eukaryota</taxon>
        <taxon>Metazoa</taxon>
        <taxon>Spiralia</taxon>
        <taxon>Gnathifera</taxon>
        <taxon>Rotifera</taxon>
        <taxon>Eurotatoria</taxon>
        <taxon>Bdelloidea</taxon>
        <taxon>Philodinida</taxon>
        <taxon>Philodinidae</taxon>
        <taxon>Rotaria</taxon>
    </lineage>
</organism>
<feature type="region of interest" description="Disordered" evidence="1">
    <location>
        <begin position="1"/>
        <end position="24"/>
    </location>
</feature>
<gene>
    <name evidence="3" type="ORF">QYT958_LOCUS42338</name>
</gene>
<dbReference type="InterPro" id="IPR022140">
    <property type="entry name" value="Kinesin-like_KIF1-typ"/>
</dbReference>
<sequence>MREMYSNAADHSPTSPNQSMDSLVTDEISIQADPFYDRFPWFRPIG</sequence>
<evidence type="ECO:0000313" key="4">
    <source>
        <dbReference type="Proteomes" id="UP000663848"/>
    </source>
</evidence>
<protein>
    <recommendedName>
        <fullName evidence="2">Kinesin-like KIF1-type domain-containing protein</fullName>
    </recommendedName>
</protein>
<feature type="compositionally biased region" description="Polar residues" evidence="1">
    <location>
        <begin position="12"/>
        <end position="22"/>
    </location>
</feature>
<evidence type="ECO:0000313" key="3">
    <source>
        <dbReference type="EMBL" id="CAF5055400.1"/>
    </source>
</evidence>
<evidence type="ECO:0000259" key="2">
    <source>
        <dbReference type="Pfam" id="PF12423"/>
    </source>
</evidence>